<dbReference type="Pfam" id="PF06985">
    <property type="entry name" value="HET"/>
    <property type="match status" value="1"/>
</dbReference>
<dbReference type="InterPro" id="IPR013087">
    <property type="entry name" value="Znf_C2H2_type"/>
</dbReference>
<dbReference type="RefSeq" id="XP_031868977.1">
    <property type="nucleotide sequence ID" value="XM_032014296.1"/>
</dbReference>
<dbReference type="SMART" id="SM00355">
    <property type="entry name" value="ZnF_C2H2"/>
    <property type="match status" value="3"/>
</dbReference>
<keyword evidence="4" id="KW-1185">Reference proteome</keyword>
<dbReference type="AlphaFoldDB" id="A0A370TLC3"/>
<dbReference type="InterPro" id="IPR010730">
    <property type="entry name" value="HET"/>
</dbReference>
<dbReference type="EMBL" id="NPIC01000004">
    <property type="protein sequence ID" value="RDL36321.1"/>
    <property type="molecule type" value="Genomic_DNA"/>
</dbReference>
<dbReference type="GeneID" id="43598522"/>
<dbReference type="STRING" id="2656787.A0A370TLC3"/>
<feature type="compositionally biased region" description="Polar residues" evidence="1">
    <location>
        <begin position="429"/>
        <end position="440"/>
    </location>
</feature>
<name>A0A370TLC3_9HELO</name>
<dbReference type="Proteomes" id="UP000254866">
    <property type="component" value="Unassembled WGS sequence"/>
</dbReference>
<dbReference type="OrthoDB" id="20872at2759"/>
<evidence type="ECO:0000259" key="2">
    <source>
        <dbReference type="SMART" id="SM00355"/>
    </source>
</evidence>
<evidence type="ECO:0000256" key="1">
    <source>
        <dbReference type="SAM" id="MobiDB-lite"/>
    </source>
</evidence>
<feature type="region of interest" description="Disordered" evidence="1">
    <location>
        <begin position="392"/>
        <end position="466"/>
    </location>
</feature>
<accession>A0A370TLC3</accession>
<dbReference type="InterPro" id="IPR052895">
    <property type="entry name" value="HetReg/Transcr_Mod"/>
</dbReference>
<reference evidence="3 4" key="1">
    <citation type="journal article" date="2018" name="IMA Fungus">
        <title>IMA Genome-F 9: Draft genome sequence of Annulohypoxylon stygium, Aspergillus mulundensis, Berkeleyomyces basicola (syn. Thielaviopsis basicola), Ceratocystis smalleyi, two Cercospora beticola strains, Coleophoma cylindrospora, Fusarium fracticaudum, Phialophora cf. hyalina, and Morchella septimelata.</title>
        <authorList>
            <person name="Wingfield B.D."/>
            <person name="Bills G.F."/>
            <person name="Dong Y."/>
            <person name="Huang W."/>
            <person name="Nel W.J."/>
            <person name="Swalarsk-Parry B.S."/>
            <person name="Vaghefi N."/>
            <person name="Wilken P.M."/>
            <person name="An Z."/>
            <person name="de Beer Z.W."/>
            <person name="De Vos L."/>
            <person name="Chen L."/>
            <person name="Duong T.A."/>
            <person name="Gao Y."/>
            <person name="Hammerbacher A."/>
            <person name="Kikkert J.R."/>
            <person name="Li Y."/>
            <person name="Li H."/>
            <person name="Li K."/>
            <person name="Li Q."/>
            <person name="Liu X."/>
            <person name="Ma X."/>
            <person name="Naidoo K."/>
            <person name="Pethybridge S.J."/>
            <person name="Sun J."/>
            <person name="Steenkamp E.T."/>
            <person name="van der Nest M.A."/>
            <person name="van Wyk S."/>
            <person name="Wingfield M.J."/>
            <person name="Xiong C."/>
            <person name="Yue Q."/>
            <person name="Zhang X."/>
        </authorList>
    </citation>
    <scope>NUCLEOTIDE SEQUENCE [LARGE SCALE GENOMIC DNA]</scope>
    <source>
        <strain evidence="3 4">BP 5553</strain>
    </source>
</reference>
<feature type="region of interest" description="Disordered" evidence="1">
    <location>
        <begin position="656"/>
        <end position="696"/>
    </location>
</feature>
<feature type="domain" description="C2H2-type" evidence="2">
    <location>
        <begin position="488"/>
        <end position="510"/>
    </location>
</feature>
<evidence type="ECO:0000313" key="3">
    <source>
        <dbReference type="EMBL" id="RDL36321.1"/>
    </source>
</evidence>
<feature type="compositionally biased region" description="Polar residues" evidence="1">
    <location>
        <begin position="410"/>
        <end position="421"/>
    </location>
</feature>
<proteinExistence type="predicted"/>
<evidence type="ECO:0000313" key="4">
    <source>
        <dbReference type="Proteomes" id="UP000254866"/>
    </source>
</evidence>
<sequence>MVTLTTSQCLDIALSSVVTIKGIALQLSHQEEIAQTTQKQGDANSSQARQNKFLSDLKSQLDTTQKWLNGFADRRSQSLPRSTILYLLDTLEQLCILQDRHQILKEDHDEGYIYDYTRLKRITVADDTLLERLAQEAGPNAQIRREDLLRRLASLPWSDLDKVIDRSAYETPTGGVTIASLAADCLNSFENRSKVVSEIDEEKIQVQLARFNIWASNIGVFVRGGLSLDKRLEAAPDIAELFNELLEMLQSFIEQASLSPQPKETGIPNEAATPALMHRIPKALDDEKNIQTTPKYLHEIAGLITRLHRLSIAVRAAGERNLYSRISNFTIVDEQGEDIDSTFESFVQQILQSHYPNLPTPLKERLASAICFRRRRFLYHVARSQKLAQRTYDAPHLENRRPNDTELNIYLTSPSSTTGSKNPHEPISLGQSLVSPSTVPSGFDRSKLRLPATGSQTQESIAPSENAVVQRSTEIPLPPKVPKDLPEYPCPYCRKVCASRTFLGTRWKAHFEKDLEPYNCLFHDCSEPNALFATSKDWLSHTITHYSQEWTCRICRNEVFSRKQDLRQHLKRTHTQLATYQIQTLLQHGTRRREPLGTLFPECLFCKHSSSVDGMSDEQAAKENSDMNDHIANHLLSISMISLPLAWRKESSTMSAPGSVQLSEASNSVTGSSVRTSASQELEQRLPLPENEVESKQRVGAWMDAQELAEPTDMSPDLAMSASAIDPESIVKVITIKDNLSSGLVTSLPARQDEDSLRFASLSSLQRSSPRVSVGTPEVESYRYRSISSLAIEEFRLLHIMPAQHTTDPIYASISHQSINDHPDYIALCYCWDYSKGEEPIIMVDGLAMHVRHNLFSALCVLREQDSEVILWVDALCINMHDMAERQGQISVMRNFFIQAASVWIWLGGEESTSAALREIQVVAEKLPTTLSGKEEPSGESSAAVGGRPFIRKILKRVRRSSLEFKPPAIRSSPDRVPDPSDHGKQVIKEQGEVAISRPTDFAPVLRNGVFNRRWIIQEVVVAQSVMVFGQGCALAWSDFERVVENFTHSNSQVTVTEAWQFIQVTRALQGRADSRLVEQPASFETIVTLATNFSNTDPRDTIYALLSLIRSDEPPWPGTIDYTISFDKIALEYVQYAISSSKSLNVICRPWIQDWSRGESPSWICTMKSLREAGGQGIASLRQISDTFVGMPGKCKYEATKRMKPIFGPTFKGSDKTR</sequence>
<feature type="domain" description="C2H2-type" evidence="2">
    <location>
        <begin position="518"/>
        <end position="545"/>
    </location>
</feature>
<comment type="caution">
    <text evidence="3">The sequence shown here is derived from an EMBL/GenBank/DDBJ whole genome shotgun (WGS) entry which is preliminary data.</text>
</comment>
<gene>
    <name evidence="3" type="ORF">BP5553_05673</name>
</gene>
<dbReference type="PANTHER" id="PTHR24148">
    <property type="entry name" value="ANKYRIN REPEAT DOMAIN-CONTAINING PROTEIN 39 HOMOLOG-RELATED"/>
    <property type="match status" value="1"/>
</dbReference>
<feature type="compositionally biased region" description="Basic and acidic residues" evidence="1">
    <location>
        <begin position="393"/>
        <end position="404"/>
    </location>
</feature>
<feature type="compositionally biased region" description="Polar residues" evidence="1">
    <location>
        <begin position="453"/>
        <end position="466"/>
    </location>
</feature>
<feature type="domain" description="C2H2-type" evidence="2">
    <location>
        <begin position="550"/>
        <end position="574"/>
    </location>
</feature>
<organism evidence="3 4">
    <name type="scientific">Venustampulla echinocandica</name>
    <dbReference type="NCBI Taxonomy" id="2656787"/>
    <lineage>
        <taxon>Eukaryota</taxon>
        <taxon>Fungi</taxon>
        <taxon>Dikarya</taxon>
        <taxon>Ascomycota</taxon>
        <taxon>Pezizomycotina</taxon>
        <taxon>Leotiomycetes</taxon>
        <taxon>Helotiales</taxon>
        <taxon>Pleuroascaceae</taxon>
        <taxon>Venustampulla</taxon>
    </lineage>
</organism>
<protein>
    <recommendedName>
        <fullName evidence="2">C2H2-type domain-containing protein</fullName>
    </recommendedName>
</protein>
<dbReference type="PANTHER" id="PTHR24148:SF64">
    <property type="entry name" value="HETEROKARYON INCOMPATIBILITY DOMAIN-CONTAINING PROTEIN"/>
    <property type="match status" value="1"/>
</dbReference>
<feature type="compositionally biased region" description="Polar residues" evidence="1">
    <location>
        <begin position="656"/>
        <end position="681"/>
    </location>
</feature>